<comment type="caution">
    <text evidence="2">The sequence shown here is derived from an EMBL/GenBank/DDBJ whole genome shotgun (WGS) entry which is preliminary data.</text>
</comment>
<organism evidence="2 3">
    <name type="scientific">Pichia inconspicua</name>
    <dbReference type="NCBI Taxonomy" id="52247"/>
    <lineage>
        <taxon>Eukaryota</taxon>
        <taxon>Fungi</taxon>
        <taxon>Dikarya</taxon>
        <taxon>Ascomycota</taxon>
        <taxon>Saccharomycotina</taxon>
        <taxon>Pichiomycetes</taxon>
        <taxon>Pichiales</taxon>
        <taxon>Pichiaceae</taxon>
        <taxon>Pichia</taxon>
    </lineage>
</organism>
<evidence type="ECO:0000313" key="3">
    <source>
        <dbReference type="Proteomes" id="UP000307173"/>
    </source>
</evidence>
<name>A0A4T0WW85_9ASCO</name>
<gene>
    <name evidence="2" type="ORF">CANINC_004419</name>
</gene>
<feature type="coiled-coil region" evidence="1">
    <location>
        <begin position="156"/>
        <end position="183"/>
    </location>
</feature>
<sequence length="192" mass="22714">MAHELQQIEEILKKLEGQDFKRSSIFTNSLLKVKSTTEIIRDVRDEEIVFFQGKKMNEIDYEMINDYGLSNSDQYAKYEMTQLLESESSNIDFNDELTTIISLVNNDEFSDDIDEFKLIFKRVKTIRKIWASSKRNMLDIETNQLLNQVDDKIQMIIDILNNIANLNKELDEQRKQLESIYRIDQIEEPTDD</sequence>
<dbReference type="Proteomes" id="UP000307173">
    <property type="component" value="Unassembled WGS sequence"/>
</dbReference>
<keyword evidence="1" id="KW-0175">Coiled coil</keyword>
<dbReference type="OrthoDB" id="3997252at2759"/>
<evidence type="ECO:0000313" key="2">
    <source>
        <dbReference type="EMBL" id="TID15453.1"/>
    </source>
</evidence>
<protein>
    <submittedName>
        <fullName evidence="2">Uncharacterized protein</fullName>
    </submittedName>
</protein>
<evidence type="ECO:0000256" key="1">
    <source>
        <dbReference type="SAM" id="Coils"/>
    </source>
</evidence>
<dbReference type="EMBL" id="SELW01000653">
    <property type="protein sequence ID" value="TID15453.1"/>
    <property type="molecule type" value="Genomic_DNA"/>
</dbReference>
<accession>A0A4T0WW85</accession>
<dbReference type="AlphaFoldDB" id="A0A4T0WW85"/>
<keyword evidence="3" id="KW-1185">Reference proteome</keyword>
<reference evidence="2 3" key="1">
    <citation type="journal article" date="2019" name="Front. Genet.">
        <title>Whole-Genome Sequencing of the Opportunistic Yeast Pathogen Candida inconspicua Uncovers Its Hybrid Origin.</title>
        <authorList>
            <person name="Mixao V."/>
            <person name="Hansen A.P."/>
            <person name="Saus E."/>
            <person name="Boekhout T."/>
            <person name="Lass-Florl C."/>
            <person name="Gabaldon T."/>
        </authorList>
    </citation>
    <scope>NUCLEOTIDE SEQUENCE [LARGE SCALE GENOMIC DNA]</scope>
    <source>
        <strain evidence="2 3">CBS 180</strain>
    </source>
</reference>
<proteinExistence type="predicted"/>